<dbReference type="Pfam" id="PF13727">
    <property type="entry name" value="CoA_binding_3"/>
    <property type="match status" value="1"/>
</dbReference>
<feature type="transmembrane region" description="Helical" evidence="2">
    <location>
        <begin position="21"/>
        <end position="46"/>
    </location>
</feature>
<dbReference type="Gene3D" id="3.40.50.720">
    <property type="entry name" value="NAD(P)-binding Rossmann-like Domain"/>
    <property type="match status" value="2"/>
</dbReference>
<accession>A0A7C3V6U2</accession>
<evidence type="ECO:0000256" key="2">
    <source>
        <dbReference type="SAM" id="Phobius"/>
    </source>
</evidence>
<evidence type="ECO:0000259" key="3">
    <source>
        <dbReference type="Pfam" id="PF02719"/>
    </source>
</evidence>
<evidence type="ECO:0000256" key="1">
    <source>
        <dbReference type="ARBA" id="ARBA00007430"/>
    </source>
</evidence>
<dbReference type="PANTHER" id="PTHR43318">
    <property type="entry name" value="UDP-N-ACETYLGLUCOSAMINE 4,6-DEHYDRATASE"/>
    <property type="match status" value="1"/>
</dbReference>
<keyword evidence="2" id="KW-1133">Transmembrane helix</keyword>
<name>A0A7C3V6U2_9BACT</name>
<dbReference type="EMBL" id="DTMF01000076">
    <property type="protein sequence ID" value="HGF33340.1"/>
    <property type="molecule type" value="Genomic_DNA"/>
</dbReference>
<keyword evidence="2" id="KW-0472">Membrane</keyword>
<feature type="non-terminal residue" evidence="4">
    <location>
        <position position="1"/>
    </location>
</feature>
<evidence type="ECO:0000313" key="4">
    <source>
        <dbReference type="EMBL" id="HGF33340.1"/>
    </source>
</evidence>
<dbReference type="AlphaFoldDB" id="A0A7C3V6U2"/>
<dbReference type="PANTHER" id="PTHR43318:SF1">
    <property type="entry name" value="POLYSACCHARIDE BIOSYNTHESIS PROTEIN EPSC-RELATED"/>
    <property type="match status" value="1"/>
</dbReference>
<dbReference type="CDD" id="cd05237">
    <property type="entry name" value="UDP_invert_4-6DH_SDR_e"/>
    <property type="match status" value="1"/>
</dbReference>
<reference evidence="4" key="1">
    <citation type="journal article" date="2020" name="mSystems">
        <title>Genome- and Community-Level Interaction Insights into Carbon Utilization and Element Cycling Functions of Hydrothermarchaeota in Hydrothermal Sediment.</title>
        <authorList>
            <person name="Zhou Z."/>
            <person name="Liu Y."/>
            <person name="Xu W."/>
            <person name="Pan J."/>
            <person name="Luo Z.H."/>
            <person name="Li M."/>
        </authorList>
    </citation>
    <scope>NUCLEOTIDE SEQUENCE [LARGE SCALE GENOMIC DNA]</scope>
    <source>
        <strain evidence="4">SpSt-897</strain>
    </source>
</reference>
<proteinExistence type="inferred from homology"/>
<dbReference type="SUPFAM" id="SSF51735">
    <property type="entry name" value="NAD(P)-binding Rossmann-fold domains"/>
    <property type="match status" value="1"/>
</dbReference>
<organism evidence="4">
    <name type="scientific">Desulfobacca acetoxidans</name>
    <dbReference type="NCBI Taxonomy" id="60893"/>
    <lineage>
        <taxon>Bacteria</taxon>
        <taxon>Pseudomonadati</taxon>
        <taxon>Thermodesulfobacteriota</taxon>
        <taxon>Desulfobaccia</taxon>
        <taxon>Desulfobaccales</taxon>
        <taxon>Desulfobaccaceae</taxon>
        <taxon>Desulfobacca</taxon>
    </lineage>
</organism>
<feature type="transmembrane region" description="Helical" evidence="2">
    <location>
        <begin position="58"/>
        <end position="78"/>
    </location>
</feature>
<comment type="similarity">
    <text evidence="1">Belongs to the polysaccharide synthase family.</text>
</comment>
<feature type="domain" description="Polysaccharide biosynthesis protein CapD-like" evidence="3">
    <location>
        <begin position="267"/>
        <end position="549"/>
    </location>
</feature>
<protein>
    <submittedName>
        <fullName evidence="4">Polysaccharide biosynthesis protein</fullName>
    </submittedName>
</protein>
<dbReference type="Pfam" id="PF02719">
    <property type="entry name" value="Polysacc_synt_2"/>
    <property type="match status" value="1"/>
</dbReference>
<gene>
    <name evidence="4" type="ORF">ENW96_02985</name>
</gene>
<dbReference type="InterPro" id="IPR036291">
    <property type="entry name" value="NAD(P)-bd_dom_sf"/>
</dbReference>
<keyword evidence="2" id="KW-0812">Transmembrane</keyword>
<comment type="caution">
    <text evidence="4">The sequence shown here is derived from an EMBL/GenBank/DDBJ whole genome shotgun (WGS) entry which is preliminary data.</text>
</comment>
<feature type="transmembrane region" description="Helical" evidence="2">
    <location>
        <begin position="90"/>
        <end position="109"/>
    </location>
</feature>
<sequence>MGAAYFGSYILRFEGLIPEDYYWVMLKTLPVVIVLQALLFYYYDLFQGLWRYVSFEDLVNIIEATILSQIFLANINYFASSWFGRIPTSIYFLDALLLITMVGGSRLGVRYVRQRFFFPGRSPQPKPTVVVGPLPLTEPLVREMLHQPDSLLPVALLDPTGETQGYRVHDIPIIKGFKELKSLARRRQVQEFLVAWPDAPEEQLTRLMEFAQQDSIKVKVLPSLPEVLAGKARLSDVRDIDLLDLLHRPPVQIEPDRIAAILRDKVVLVSGAAGSIGSEICRQVAEFQPRSLILLDRAENCLCQLDMNLRRQVPDLDFQALVGSINDGDGLLALFREHRPQVVFHAAAYKHVPLMECAPLEAVYNNVLGSRNLVKAALAAGTERFVLISTDKAVNPTNVMGVTKSIAERYIQSVNGLHATRLTITRFGNVLGSAGSVIPLFKEQLLQGGPLTVTHPDIERFFMTIPEAVQLVLQAAAMGEGGDVFVLNMGRAVKIRELAEKLILLAGKTPGKDVEIVYTGLRPGEKLYEELFNADETPQPTEHPMIMRATRPPDSPEVWEQALAELEAMVRRRDVAGALARFQALVPTYTPFQGGRN</sequence>
<dbReference type="InterPro" id="IPR003869">
    <property type="entry name" value="Polysac_CapD-like"/>
</dbReference>
<dbReference type="InterPro" id="IPR051203">
    <property type="entry name" value="Polysaccharide_Synthase-Rel"/>
</dbReference>